<feature type="domain" description="TRAF-type" evidence="8">
    <location>
        <begin position="1186"/>
        <end position="1224"/>
    </location>
</feature>
<feature type="compositionally biased region" description="Pro residues" evidence="6">
    <location>
        <begin position="998"/>
        <end position="1010"/>
    </location>
</feature>
<dbReference type="InterPro" id="IPR013083">
    <property type="entry name" value="Znf_RING/FYVE/PHD"/>
</dbReference>
<feature type="compositionally biased region" description="Low complexity" evidence="6">
    <location>
        <begin position="872"/>
        <end position="889"/>
    </location>
</feature>
<dbReference type="GO" id="GO:0008270">
    <property type="term" value="F:zinc ion binding"/>
    <property type="evidence" value="ECO:0007669"/>
    <property type="project" value="UniProtKB-KW"/>
</dbReference>
<protein>
    <recommendedName>
        <fullName evidence="10">SAM domain-containing protein</fullName>
    </recommendedName>
</protein>
<evidence type="ECO:0000256" key="1">
    <source>
        <dbReference type="ARBA" id="ARBA00022723"/>
    </source>
</evidence>
<feature type="compositionally biased region" description="Low complexity" evidence="6">
    <location>
        <begin position="972"/>
        <end position="985"/>
    </location>
</feature>
<feature type="region of interest" description="Disordered" evidence="6">
    <location>
        <begin position="1367"/>
        <end position="1398"/>
    </location>
</feature>
<feature type="compositionally biased region" description="Acidic residues" evidence="6">
    <location>
        <begin position="1542"/>
        <end position="1554"/>
    </location>
</feature>
<feature type="compositionally biased region" description="Acidic residues" evidence="6">
    <location>
        <begin position="1448"/>
        <end position="1461"/>
    </location>
</feature>
<evidence type="ECO:0000256" key="3">
    <source>
        <dbReference type="ARBA" id="ARBA00022833"/>
    </source>
</evidence>
<dbReference type="PANTHER" id="PTHR45725">
    <property type="entry name" value="FORMIN HOMOLOGY 2 FAMILY MEMBER"/>
    <property type="match status" value="1"/>
</dbReference>
<dbReference type="PROSITE" id="PS50145">
    <property type="entry name" value="ZF_TRAF"/>
    <property type="match status" value="1"/>
</dbReference>
<keyword evidence="5" id="KW-0175">Coiled coil</keyword>
<dbReference type="EMBL" id="KI913156">
    <property type="protein sequence ID" value="ETV72130.1"/>
    <property type="molecule type" value="Genomic_DNA"/>
</dbReference>
<feature type="region of interest" description="Disordered" evidence="6">
    <location>
        <begin position="1221"/>
        <end position="1259"/>
    </location>
</feature>
<dbReference type="PANTHER" id="PTHR45725:SF1">
    <property type="entry name" value="DISHEVELLED ASSOCIATED ACTIVATOR OF MORPHOGENESIS, ISOFORM D"/>
    <property type="match status" value="1"/>
</dbReference>
<feature type="compositionally biased region" description="Pro residues" evidence="6">
    <location>
        <begin position="946"/>
        <end position="961"/>
    </location>
</feature>
<sequence length="1601" mass="175442">MDWQANLDAIIKCTDDNLRQQFEAHKFSPAPPLRPFSQYSAMAFRPPSPTTTSHFQPAMTSPPMPPPPPPPSTPQQSFPSYAPYPASHDNNNAPPPPTHDYSSFHQTYNIAHMMEQIRFSIKLEVDARAAIAERQLSAIMALTKSNSDELDRLRLEANTTDREVRGLDQAHQKLRQDMTTQKDIMYHVQSMAGKDESWRMQADNQLLELRQVIAAMREQLNSLQVSMQEKLSRPELLVHFNACVEPLKAQLNAGIQHQAQIIGELSRKDATHSYVVESIEKHLRELDTHVQTVRLDVESISKRHPPDRQAVPSRTETSTDGTLSMPQVESVVEHIWLGKCEALESKWAAAHDLHCRQVQTALDESDVRLKRWQGDVDNNTNHAAKDSTQQITKMESLVTEGQSTLKALIAQSAAATTQIIRDEVERERSERKRQLDGLTDQLMQVKYSTHDSVHKGLHDIRIELKADLTAHDKELQAFCMSVVAKDVPPMLRKDVSEWQEVVQRVQEDVAQIRQETIHCTNVMTVLQNDMQAQRKDVADHKTSLGTMGTDLSALKKEVESTTKIIQGQIDTILKDRVEGERSLQRRMEVEVTTLVQKGVVPFEQELRRINTRLDDLKKQEPISTPATASMMGPPPSPGYGYWPPHMYAMASPPNHSMDAHYRGGNMMHHGYHQPNHLMYTLPPFGVPEMPPQPLPSLPQDSATVTQPLGKQTIDLPSTVAASHVVHQMPTPVPSVPAPVPPTAGSMEVIPTETPPPSREVNITKPSSPQITLATSHPVQIESKGTAQPPTAAASPPRVLVPVTNQRENVANTLQSSPGISPALSTLHPTSPLPPATTGLSAPVVPVSQTQQVMSPPIRTSAADTSTLSNGCNTTAPPSLPTSSSQSTSVPPSPPVQPNQATPLQPTPTPLMNRSTAAPTSQPPAISPSNPPTSQQVLEKPVASISKPPPPPPTQPPPPGATPPAVSTTLVNPASIRPSIPSSPSATQNHTPLYNNPPHQSPPSSAPPPAQPMLHHQASSSSLNPSSPSPDGSTLKVTTKVSTLLDDPSMKGALAEAELAKARVENRLKIERERRHSLGSMSSPRATDVMNGNMDRCMQCTLEFPKGSKSDHDQLHCSMRMQTCPTCQSSMRAKDVASHLCDKPVAKCKHCLADVVDVLDHESKCEHALKQCPHCLRRQKMADLQEHINTCDCRLVQCPNACGGKFLQRGLEKHVLTKCPKRPQPTTSTTTTFTPAAAGTTSSTTNVAPPRPKYPEVPKPTSEAKVECKYCDEEYTAAGIDGHEQSCDWKPKRCQFCNMVIISRDLARHETNCKQSNRQCAHCQQTFASPAYAAHVPKCPKRPIKCIRCGDLFAADIIAAHSTACKPGDAKGAIPPPPSTPPPVQMPQPASPSKRRSEGDLRRLMTTEPQGVGPNVSGDRNSRRNFALSQLTAPQEQTPHLTTARTNEVEEDDDVDEDEQEDDMEDDVTLAQVVAEWNVDHVCLWLREDVGVPDVVDRFEALQIDGQMLLELDERALVNDLGIKTKLNRDRILAAIDAIKTSEDDDNDEDDEEGDVAPPPVPAPAQGSALARRLSTGSSPQTQANLLNRINSALNTGSACRK</sequence>
<dbReference type="RefSeq" id="XP_009838573.1">
    <property type="nucleotide sequence ID" value="XM_009840271.1"/>
</dbReference>
<feature type="compositionally biased region" description="Pro residues" evidence="6">
    <location>
        <begin position="920"/>
        <end position="930"/>
    </location>
</feature>
<feature type="compositionally biased region" description="Polar residues" evidence="6">
    <location>
        <begin position="1574"/>
        <end position="1587"/>
    </location>
</feature>
<dbReference type="Pfam" id="PF00536">
    <property type="entry name" value="SAM_1"/>
    <property type="match status" value="1"/>
</dbReference>
<keyword evidence="1 4" id="KW-0479">Metal-binding</keyword>
<feature type="region of interest" description="Disordered" evidence="6">
    <location>
        <begin position="751"/>
        <end position="770"/>
    </location>
</feature>
<name>W4FX95_APHAT</name>
<dbReference type="GeneID" id="20814894"/>
<reference evidence="9" key="1">
    <citation type="submission" date="2013-12" db="EMBL/GenBank/DDBJ databases">
        <title>The Genome Sequence of Aphanomyces astaci APO3.</title>
        <authorList>
            <consortium name="The Broad Institute Genomics Platform"/>
            <person name="Russ C."/>
            <person name="Tyler B."/>
            <person name="van West P."/>
            <person name="Dieguez-Uribeondo J."/>
            <person name="Young S.K."/>
            <person name="Zeng Q."/>
            <person name="Gargeya S."/>
            <person name="Fitzgerald M."/>
            <person name="Abouelleil A."/>
            <person name="Alvarado L."/>
            <person name="Chapman S.B."/>
            <person name="Gainer-Dewar J."/>
            <person name="Goldberg J."/>
            <person name="Griggs A."/>
            <person name="Gujja S."/>
            <person name="Hansen M."/>
            <person name="Howarth C."/>
            <person name="Imamovic A."/>
            <person name="Ireland A."/>
            <person name="Larimer J."/>
            <person name="McCowan C."/>
            <person name="Murphy C."/>
            <person name="Pearson M."/>
            <person name="Poon T.W."/>
            <person name="Priest M."/>
            <person name="Roberts A."/>
            <person name="Saif S."/>
            <person name="Shea T."/>
            <person name="Sykes S."/>
            <person name="Wortman J."/>
            <person name="Nusbaum C."/>
            <person name="Birren B."/>
        </authorList>
    </citation>
    <scope>NUCLEOTIDE SEQUENCE [LARGE SCALE GENOMIC DNA]</scope>
    <source>
        <strain evidence="9">APO3</strain>
    </source>
</reference>
<dbReference type="SUPFAM" id="SSF49599">
    <property type="entry name" value="TRAF domain-like"/>
    <property type="match status" value="2"/>
</dbReference>
<dbReference type="InterPro" id="IPR013761">
    <property type="entry name" value="SAM/pointed_sf"/>
</dbReference>
<feature type="coiled-coil region" evidence="5">
    <location>
        <begin position="199"/>
        <end position="233"/>
    </location>
</feature>
<gene>
    <name evidence="9" type="ORF">H257_12898</name>
</gene>
<feature type="compositionally biased region" description="Low complexity" evidence="6">
    <location>
        <begin position="820"/>
        <end position="829"/>
    </location>
</feature>
<dbReference type="VEuPathDB" id="FungiDB:H257_12898"/>
<evidence type="ECO:0000256" key="6">
    <source>
        <dbReference type="SAM" id="MobiDB-lite"/>
    </source>
</evidence>
<feature type="region of interest" description="Disordered" evidence="6">
    <location>
        <begin position="1541"/>
        <end position="1587"/>
    </location>
</feature>
<dbReference type="InterPro" id="IPR051425">
    <property type="entry name" value="Formin_Homology"/>
</dbReference>
<feature type="compositionally biased region" description="Polar residues" evidence="6">
    <location>
        <begin position="861"/>
        <end position="871"/>
    </location>
</feature>
<feature type="region of interest" description="Disordered" evidence="6">
    <location>
        <begin position="1428"/>
        <end position="1461"/>
    </location>
</feature>
<accession>W4FX95</accession>
<feature type="zinc finger region" description="TRAF-type" evidence="4">
    <location>
        <begin position="1186"/>
        <end position="1224"/>
    </location>
</feature>
<feature type="region of interest" description="Disordered" evidence="6">
    <location>
        <begin position="1070"/>
        <end position="1089"/>
    </location>
</feature>
<feature type="region of interest" description="Disordered" evidence="6">
    <location>
        <begin position="812"/>
        <end position="1034"/>
    </location>
</feature>
<dbReference type="STRING" id="112090.W4FX95"/>
<organism evidence="9">
    <name type="scientific">Aphanomyces astaci</name>
    <name type="common">Crayfish plague agent</name>
    <dbReference type="NCBI Taxonomy" id="112090"/>
    <lineage>
        <taxon>Eukaryota</taxon>
        <taxon>Sar</taxon>
        <taxon>Stramenopiles</taxon>
        <taxon>Oomycota</taxon>
        <taxon>Saprolegniomycetes</taxon>
        <taxon>Saprolegniales</taxon>
        <taxon>Verrucalvaceae</taxon>
        <taxon>Aphanomyces</taxon>
    </lineage>
</organism>
<evidence type="ECO:0000256" key="2">
    <source>
        <dbReference type="ARBA" id="ARBA00022771"/>
    </source>
</evidence>
<dbReference type="PRINTS" id="PR01217">
    <property type="entry name" value="PRICHEXTENSN"/>
</dbReference>
<evidence type="ECO:0000259" key="7">
    <source>
        <dbReference type="PROSITE" id="PS50105"/>
    </source>
</evidence>
<evidence type="ECO:0000256" key="4">
    <source>
        <dbReference type="PROSITE-ProRule" id="PRU00207"/>
    </source>
</evidence>
<feature type="compositionally biased region" description="Pro residues" evidence="6">
    <location>
        <begin position="1248"/>
        <end position="1257"/>
    </location>
</feature>
<evidence type="ECO:0000256" key="5">
    <source>
        <dbReference type="SAM" id="Coils"/>
    </source>
</evidence>
<proteinExistence type="predicted"/>
<dbReference type="InterPro" id="IPR001660">
    <property type="entry name" value="SAM"/>
</dbReference>
<feature type="domain" description="SAM" evidence="7">
    <location>
        <begin position="1476"/>
        <end position="1541"/>
    </location>
</feature>
<dbReference type="InterPro" id="IPR001293">
    <property type="entry name" value="Znf_TRAF"/>
</dbReference>
<keyword evidence="2 4" id="KW-0863">Zinc-finger</keyword>
<evidence type="ECO:0000259" key="8">
    <source>
        <dbReference type="PROSITE" id="PS50145"/>
    </source>
</evidence>
<feature type="compositionally biased region" description="Polar residues" evidence="6">
    <location>
        <begin position="1428"/>
        <end position="1445"/>
    </location>
</feature>
<dbReference type="SUPFAM" id="SSF47769">
    <property type="entry name" value="SAM/Pointed domain"/>
    <property type="match status" value="1"/>
</dbReference>
<dbReference type="PROSITE" id="PS50105">
    <property type="entry name" value="SAM_DOMAIN"/>
    <property type="match status" value="1"/>
</dbReference>
<dbReference type="Gene3D" id="1.10.150.50">
    <property type="entry name" value="Transcription Factor, Ets-1"/>
    <property type="match status" value="1"/>
</dbReference>
<dbReference type="OrthoDB" id="193703at2759"/>
<feature type="region of interest" description="Disordered" evidence="6">
    <location>
        <begin position="40"/>
        <end position="103"/>
    </location>
</feature>
<feature type="compositionally biased region" description="Low complexity" evidence="6">
    <location>
        <begin position="1225"/>
        <end position="1244"/>
    </location>
</feature>
<feature type="region of interest" description="Disordered" evidence="6">
    <location>
        <begin position="297"/>
        <end position="324"/>
    </location>
</feature>
<dbReference type="Gene3D" id="3.30.40.10">
    <property type="entry name" value="Zinc/RING finger domain, C3HC4 (zinc finger)"/>
    <property type="match status" value="3"/>
</dbReference>
<feature type="compositionally biased region" description="Low complexity" evidence="6">
    <location>
        <begin position="1018"/>
        <end position="1034"/>
    </location>
</feature>
<keyword evidence="3 4" id="KW-0862">Zinc</keyword>
<evidence type="ECO:0000313" key="9">
    <source>
        <dbReference type="EMBL" id="ETV72130.1"/>
    </source>
</evidence>
<feature type="compositionally biased region" description="Polar residues" evidence="6">
    <location>
        <begin position="312"/>
        <end position="324"/>
    </location>
</feature>
<feature type="compositionally biased region" description="Pro residues" evidence="6">
    <location>
        <begin position="60"/>
        <end position="73"/>
    </location>
</feature>
<feature type="compositionally biased region" description="Pro residues" evidence="6">
    <location>
        <begin position="1373"/>
        <end position="1389"/>
    </location>
</feature>
<evidence type="ECO:0008006" key="10">
    <source>
        <dbReference type="Google" id="ProtNLM"/>
    </source>
</evidence>
<dbReference type="SMART" id="SM00454">
    <property type="entry name" value="SAM"/>
    <property type="match status" value="1"/>
</dbReference>
<feature type="compositionally biased region" description="Basic and acidic residues" evidence="6">
    <location>
        <begin position="297"/>
        <end position="307"/>
    </location>
</feature>